<evidence type="ECO:0000313" key="1">
    <source>
        <dbReference type="EMBL" id="WEB38765.1"/>
    </source>
</evidence>
<gene>
    <name evidence="1" type="ORF">MOV08_05230</name>
</gene>
<accession>A0ABY8A1H3</accession>
<sequence>MAAAKKAVQAEANDEPTTFEFKGVEFTIPAPMDLSAEVLEVIEDGAGETKIMKAIIGEEQWAAYKGLRCTIREFGEFAEKIAEAAGFGNPGN</sequence>
<dbReference type="Proteomes" id="UP001218629">
    <property type="component" value="Chromosome"/>
</dbReference>
<evidence type="ECO:0008006" key="3">
    <source>
        <dbReference type="Google" id="ProtNLM"/>
    </source>
</evidence>
<name>A0ABY8A1H3_9ACTN</name>
<organism evidence="1 2">
    <name type="scientific">Streptomyces yunnanensis</name>
    <dbReference type="NCBI Taxonomy" id="156453"/>
    <lineage>
        <taxon>Bacteria</taxon>
        <taxon>Bacillati</taxon>
        <taxon>Actinomycetota</taxon>
        <taxon>Actinomycetes</taxon>
        <taxon>Kitasatosporales</taxon>
        <taxon>Streptomycetaceae</taxon>
        <taxon>Streptomyces</taxon>
    </lineage>
</organism>
<dbReference type="EMBL" id="CP095749">
    <property type="protein sequence ID" value="WEB38765.1"/>
    <property type="molecule type" value="Genomic_DNA"/>
</dbReference>
<evidence type="ECO:0000313" key="2">
    <source>
        <dbReference type="Proteomes" id="UP001218629"/>
    </source>
</evidence>
<protein>
    <recommendedName>
        <fullName evidence="3">Tail assembly chaperone</fullName>
    </recommendedName>
</protein>
<proteinExistence type="predicted"/>
<reference evidence="1 2" key="1">
    <citation type="submission" date="2022-03" db="EMBL/GenBank/DDBJ databases">
        <title>Streptomyces yunnanensis P86,complete genome.</title>
        <authorList>
            <person name="Chen S."/>
            <person name="Zhang Q."/>
        </authorList>
    </citation>
    <scope>NUCLEOTIDE SEQUENCE [LARGE SCALE GENOMIC DNA]</scope>
    <source>
        <strain evidence="1 2">P86</strain>
    </source>
</reference>
<keyword evidence="2" id="KW-1185">Reference proteome</keyword>
<dbReference type="RefSeq" id="WP_275306523.1">
    <property type="nucleotide sequence ID" value="NZ_CP095749.1"/>
</dbReference>